<evidence type="ECO:0000313" key="5">
    <source>
        <dbReference type="Proteomes" id="UP001522462"/>
    </source>
</evidence>
<dbReference type="RefSeq" id="WP_109834164.1">
    <property type="nucleotide sequence ID" value="NZ_CP017195.1"/>
</dbReference>
<gene>
    <name evidence="3" type="ORF">BHS01_07890</name>
    <name evidence="2" type="ORF">GYN19_09410</name>
</gene>
<dbReference type="InterPro" id="IPR010359">
    <property type="entry name" value="IrrE_HExxH"/>
</dbReference>
<dbReference type="Proteomes" id="UP000516280">
    <property type="component" value="Chromosome"/>
</dbReference>
<dbReference type="Gene3D" id="1.10.10.2910">
    <property type="match status" value="1"/>
</dbReference>
<protein>
    <submittedName>
        <fullName evidence="2">ImmA/IrrE family metallo-endopeptidase</fullName>
    </submittedName>
</protein>
<reference evidence="3 4" key="1">
    <citation type="submission" date="2016-09" db="EMBL/GenBank/DDBJ databases">
        <title>Lactic acid bacteria from MAP meat Genome sequencing and assembly.</title>
        <authorList>
            <person name="Behr J."/>
            <person name="Hilgarth M."/>
            <person name="Vogel R.F."/>
        </authorList>
    </citation>
    <scope>NUCLEOTIDE SEQUENCE [LARGE SCALE GENOMIC DNA]</scope>
    <source>
        <strain evidence="3 4">TMW21615</strain>
    </source>
</reference>
<name>A0A7L4WE28_9LACT</name>
<proteinExistence type="predicted"/>
<evidence type="ECO:0000313" key="3">
    <source>
        <dbReference type="EMBL" id="QDJ28449.1"/>
    </source>
</evidence>
<dbReference type="Pfam" id="PF06114">
    <property type="entry name" value="Peptidase_M78"/>
    <property type="match status" value="1"/>
</dbReference>
<dbReference type="Proteomes" id="UP001522462">
    <property type="component" value="Unassembled WGS sequence"/>
</dbReference>
<feature type="domain" description="IrrE N-terminal-like" evidence="1">
    <location>
        <begin position="10"/>
        <end position="89"/>
    </location>
</feature>
<reference evidence="2" key="2">
    <citation type="submission" date="2020-01" db="EMBL/GenBank/DDBJ databases">
        <authorList>
            <person name="Hilgarth M."/>
            <person name="Vogel R.F."/>
        </authorList>
    </citation>
    <scope>NUCLEOTIDE SEQUENCE</scope>
    <source>
        <strain evidence="2">TMW21897</strain>
    </source>
</reference>
<keyword evidence="5" id="KW-1185">Reference proteome</keyword>
<evidence type="ECO:0000313" key="4">
    <source>
        <dbReference type="Proteomes" id="UP000516280"/>
    </source>
</evidence>
<reference evidence="2 5" key="3">
    <citation type="journal article" date="2022" name="Microbiol. Res.">
        <title>Comparative genome analysis, predicted lifestyle and antimicrobial strategies of Lactococcus carnosus and Lactococcus paracarnosus isolated from meat.</title>
        <authorList>
            <person name="Werum V."/>
            <person name="Ehrmann M."/>
            <person name="Vogel R."/>
            <person name="Hilgarth M."/>
        </authorList>
    </citation>
    <scope>NUCLEOTIDE SEQUENCE [LARGE SCALE GENOMIC DNA]</scope>
    <source>
        <strain evidence="2 5">TMW21897</strain>
    </source>
</reference>
<dbReference type="AlphaFoldDB" id="A0A7L4WE28"/>
<evidence type="ECO:0000313" key="2">
    <source>
        <dbReference type="EMBL" id="MCJ1978166.1"/>
    </source>
</evidence>
<dbReference type="KEGG" id="lpaa:BHS01_07890"/>
<accession>A0A7L4WE28</accession>
<organism evidence="3 4">
    <name type="scientific">Pseudolactococcus paracarnosus</name>
    <dbReference type="NCBI Taxonomy" id="2749962"/>
    <lineage>
        <taxon>Bacteria</taxon>
        <taxon>Bacillati</taxon>
        <taxon>Bacillota</taxon>
        <taxon>Bacilli</taxon>
        <taxon>Lactobacillales</taxon>
        <taxon>Streptococcaceae</taxon>
        <taxon>Pseudolactococcus</taxon>
    </lineage>
</organism>
<sequence>MLKKITKKIKELGINIEYCYLDKMGYFGLEENKPIIFINEKLNELETSLTLLHETAHFLNGDCEKYIDNHLQNDNLEYEANKYMIHEVMKMLDGIYEFTPDTNYQQIIENLNLPYHLDGVVADEFHDIISNKFEIEPYYDPDYFYE</sequence>
<dbReference type="EMBL" id="CP017195">
    <property type="protein sequence ID" value="QDJ28449.1"/>
    <property type="molecule type" value="Genomic_DNA"/>
</dbReference>
<evidence type="ECO:0000259" key="1">
    <source>
        <dbReference type="Pfam" id="PF06114"/>
    </source>
</evidence>
<dbReference type="EMBL" id="JAAEDA010000015">
    <property type="protein sequence ID" value="MCJ1978166.1"/>
    <property type="molecule type" value="Genomic_DNA"/>
</dbReference>